<evidence type="ECO:0000313" key="1">
    <source>
        <dbReference type="EMBL" id="OOZ41039.1"/>
    </source>
</evidence>
<evidence type="ECO:0000313" key="2">
    <source>
        <dbReference type="Proteomes" id="UP000191110"/>
    </source>
</evidence>
<dbReference type="AlphaFoldDB" id="A0A1T2L7E8"/>
<dbReference type="Pfam" id="PF10504">
    <property type="entry name" value="DUF2452"/>
    <property type="match status" value="1"/>
</dbReference>
<dbReference type="PANTHER" id="PTHR14553">
    <property type="entry name" value="UNCHARACTERIZED PROTEIN C1ORF50"/>
    <property type="match status" value="1"/>
</dbReference>
<comment type="caution">
    <text evidence="1">The sequence shown here is derived from an EMBL/GenBank/DDBJ whole genome shotgun (WGS) entry which is preliminary data.</text>
</comment>
<dbReference type="EMBL" id="MPRL01000015">
    <property type="protein sequence ID" value="OOZ41039.1"/>
    <property type="molecule type" value="Genomic_DNA"/>
</dbReference>
<reference evidence="1 2" key="1">
    <citation type="submission" date="2016-11" db="EMBL/GenBank/DDBJ databases">
        <title>Mixed transmission modes and dynamic genome evolution in an obligate animal-bacterial symbiosis.</title>
        <authorList>
            <person name="Russell S.L."/>
            <person name="Corbett-Detig R.B."/>
            <person name="Cavanaugh C.M."/>
        </authorList>
    </citation>
    <scope>NUCLEOTIDE SEQUENCE [LARGE SCALE GENOMIC DNA]</scope>
    <source>
        <strain evidence="1">Sveles-Q1</strain>
    </source>
</reference>
<accession>A0A1T2L7E8</accession>
<sequence>MLSPQEWGEPPHAYLGSYRLENDMSWTAVE</sequence>
<dbReference type="InterPro" id="IPR019534">
    <property type="entry name" value="DUF2452"/>
</dbReference>
<organism evidence="1 2">
    <name type="scientific">Solemya pervernicosa gill symbiont</name>
    <dbReference type="NCBI Taxonomy" id="642797"/>
    <lineage>
        <taxon>Bacteria</taxon>
        <taxon>Pseudomonadati</taxon>
        <taxon>Pseudomonadota</taxon>
        <taxon>Gammaproteobacteria</taxon>
        <taxon>sulfur-oxidizing symbionts</taxon>
    </lineage>
</organism>
<proteinExistence type="predicted"/>
<dbReference type="Proteomes" id="UP000191110">
    <property type="component" value="Unassembled WGS sequence"/>
</dbReference>
<name>A0A1T2L7E8_9GAMM</name>
<keyword evidence="2" id="KW-1185">Reference proteome</keyword>
<protein>
    <submittedName>
        <fullName evidence="1">Uncharacterized protein</fullName>
    </submittedName>
</protein>
<gene>
    <name evidence="1" type="ORF">BOW53_05855</name>
</gene>
<dbReference type="PANTHER" id="PTHR14553:SF1">
    <property type="entry name" value="SIMILAR TO CHROMOSOME 1 OPEN READING FRAME 50"/>
    <property type="match status" value="1"/>
</dbReference>